<evidence type="ECO:0000256" key="6">
    <source>
        <dbReference type="ARBA" id="ARBA00023277"/>
    </source>
</evidence>
<dbReference type="Pfam" id="PF14310">
    <property type="entry name" value="Fn3-like"/>
    <property type="match status" value="1"/>
</dbReference>
<keyword evidence="7 9" id="KW-0326">Glycosidase</keyword>
<dbReference type="InterPro" id="IPR019800">
    <property type="entry name" value="Glyco_hydro_3_AS"/>
</dbReference>
<dbReference type="InterPro" id="IPR013783">
    <property type="entry name" value="Ig-like_fold"/>
</dbReference>
<comment type="pathway">
    <text evidence="2 9">Glycan metabolism; cellulose degradation.</text>
</comment>
<dbReference type="EMBL" id="JAATWM020000036">
    <property type="protein sequence ID" value="KAF9872731.1"/>
    <property type="molecule type" value="Genomic_DNA"/>
</dbReference>
<keyword evidence="12" id="KW-1185">Reference proteome</keyword>
<dbReference type="AlphaFoldDB" id="A0A9P6LH02"/>
<evidence type="ECO:0000259" key="10">
    <source>
        <dbReference type="PROSITE" id="PS51820"/>
    </source>
</evidence>
<organism evidence="11 12">
    <name type="scientific">Colletotrichum karsti</name>
    <dbReference type="NCBI Taxonomy" id="1095194"/>
    <lineage>
        <taxon>Eukaryota</taxon>
        <taxon>Fungi</taxon>
        <taxon>Dikarya</taxon>
        <taxon>Ascomycota</taxon>
        <taxon>Pezizomycotina</taxon>
        <taxon>Sordariomycetes</taxon>
        <taxon>Hypocreomycetidae</taxon>
        <taxon>Glomerellales</taxon>
        <taxon>Glomerellaceae</taxon>
        <taxon>Colletotrichum</taxon>
        <taxon>Colletotrichum boninense species complex</taxon>
    </lineage>
</organism>
<dbReference type="InterPro" id="IPR050288">
    <property type="entry name" value="Cellulose_deg_GH3"/>
</dbReference>
<dbReference type="Gene3D" id="2.60.40.10">
    <property type="entry name" value="Immunoglobulins"/>
    <property type="match status" value="1"/>
</dbReference>
<dbReference type="OrthoDB" id="47059at2759"/>
<dbReference type="InterPro" id="IPR026891">
    <property type="entry name" value="Fn3-like"/>
</dbReference>
<dbReference type="InterPro" id="IPR001764">
    <property type="entry name" value="Glyco_hydro_3_N"/>
</dbReference>
<dbReference type="Pfam" id="PF00933">
    <property type="entry name" value="Glyco_hydro_3"/>
    <property type="match status" value="1"/>
</dbReference>
<dbReference type="GeneID" id="62165699"/>
<dbReference type="Proteomes" id="UP000781932">
    <property type="component" value="Unassembled WGS sequence"/>
</dbReference>
<dbReference type="SUPFAM" id="SSF51445">
    <property type="entry name" value="(Trans)glycosidases"/>
    <property type="match status" value="1"/>
</dbReference>
<dbReference type="InterPro" id="IPR036881">
    <property type="entry name" value="Glyco_hydro_3_C_sf"/>
</dbReference>
<dbReference type="Pfam" id="PF01915">
    <property type="entry name" value="Glyco_hydro_3_C"/>
    <property type="match status" value="1"/>
</dbReference>
<dbReference type="Gene3D" id="3.40.50.1700">
    <property type="entry name" value="Glycoside hydrolase family 3 C-terminal domain"/>
    <property type="match status" value="1"/>
</dbReference>
<dbReference type="PANTHER" id="PTHR42715:SF27">
    <property type="entry name" value="BETA-GLUCOSIDASE-RELATED"/>
    <property type="match status" value="1"/>
</dbReference>
<dbReference type="InterPro" id="IPR037524">
    <property type="entry name" value="PA14/GLEYA"/>
</dbReference>
<proteinExistence type="inferred from homology"/>
<dbReference type="InterPro" id="IPR036962">
    <property type="entry name" value="Glyco_hydro_3_N_sf"/>
</dbReference>
<dbReference type="GO" id="GO:0009251">
    <property type="term" value="P:glucan catabolic process"/>
    <property type="evidence" value="ECO:0007669"/>
    <property type="project" value="TreeGrafter"/>
</dbReference>
<comment type="catalytic activity">
    <reaction evidence="1 9">
        <text>Hydrolysis of terminal, non-reducing beta-D-glucosyl residues with release of beta-D-glucose.</text>
        <dbReference type="EC" id="3.2.1.21"/>
    </reaction>
</comment>
<keyword evidence="6 9" id="KW-0119">Carbohydrate metabolism</keyword>
<dbReference type="SUPFAM" id="SSF56988">
    <property type="entry name" value="Anthrax protective antigen"/>
    <property type="match status" value="1"/>
</dbReference>
<protein>
    <recommendedName>
        <fullName evidence="9">beta-glucosidase</fullName>
        <ecNumber evidence="9">3.2.1.21</ecNumber>
    </recommendedName>
</protein>
<evidence type="ECO:0000256" key="2">
    <source>
        <dbReference type="ARBA" id="ARBA00004987"/>
    </source>
</evidence>
<dbReference type="PRINTS" id="PR00133">
    <property type="entry name" value="GLHYDRLASE3"/>
</dbReference>
<sequence>MANTETLRGVDSLLEQLTLEEKVSLLAGQGRCRTTGVARLGIPPLDNQGCLLPCGTAMGATFDVKLMGKVGQLLAGEALCRHISIILAPVVCIQRSPLLGRGFEAFGEDPVLSGLMGAAYTAGIQSRGVASCIKHFAAHDQSWSSTEDNAVMSERTLREMHTLPFQLVMKESKPWAVMTSYNKINGVHASEDPKLLREILRQDWGYDGLVLSDWWGTYSTTESINATMDLEMPGPTLWRGGLLVNAVGSRKVTTARINESARRVLEIVQKVQPAISKAKYDVRGNDTEENRRLIRKVAAESIVLLKNDNKSLPLKPDAKTIYGLIGDHFTNAAFAGGGSSEVDPYYVVQPLDAFVEDVGKENITFETGCYSHSWTPLLWDELYNEAAGEPGLHIEFFQDDPEVNPDAAVIHTEKTRKSFMIFADCLPQPFPDDYFVKVRTKFTSAKTARYRFGLSAAGKAKLVLDGKTIIDQWTDHPEKKKTDITPGFNNFTMERFAEFDVQAGQPLNFEIYLTNKNLGTPTGIAPAAGARLGGCEIIDEDKTIAAAVELASRVDVAILMTGLSSDYELENSDRSSLSLPGRVDELIERVLNANPNTIIITQSGMPILMPWAAKARTLAHAWLGGQEAGHGMLDFLFGRINPSARMPLTFPKRLEDNPAFLTFGKADRDLLYGEGVFVGHRYYEYAKLEPEFYFGHGLSYTEFSYSNLAVPAEFVASADHKMQVTVDVKNTGSLGGAEVVQLYVVDPESTFQRPRKELKAFQKVWLEPGQVETVKLSLDKYALSYWSQEHDQWIAENGEFVVIVSRSANPKDELLKASFRLPKTFFWSGL</sequence>
<comment type="similarity">
    <text evidence="3 9">Belongs to the glycosyl hydrolase 3 family.</text>
</comment>
<reference evidence="11" key="1">
    <citation type="submission" date="2020-03" db="EMBL/GenBank/DDBJ databases">
        <authorList>
            <person name="He L."/>
        </authorList>
    </citation>
    <scope>NUCLEOTIDE SEQUENCE</scope>
    <source>
        <strain evidence="11">CkLH20</strain>
    </source>
</reference>
<evidence type="ECO:0000313" key="12">
    <source>
        <dbReference type="Proteomes" id="UP000781932"/>
    </source>
</evidence>
<evidence type="ECO:0000256" key="7">
    <source>
        <dbReference type="ARBA" id="ARBA00023295"/>
    </source>
</evidence>
<dbReference type="EC" id="3.2.1.21" evidence="9"/>
<dbReference type="PROSITE" id="PS51820">
    <property type="entry name" value="PA14"/>
    <property type="match status" value="1"/>
</dbReference>
<dbReference type="Gene3D" id="3.20.20.300">
    <property type="entry name" value="Glycoside hydrolase, family 3, N-terminal domain"/>
    <property type="match status" value="1"/>
</dbReference>
<evidence type="ECO:0000256" key="3">
    <source>
        <dbReference type="ARBA" id="ARBA00005336"/>
    </source>
</evidence>
<dbReference type="SMART" id="SM01217">
    <property type="entry name" value="Fn3_like"/>
    <property type="match status" value="1"/>
</dbReference>
<dbReference type="PROSITE" id="PS00775">
    <property type="entry name" value="GLYCOSYL_HYDROL_F3"/>
    <property type="match status" value="1"/>
</dbReference>
<evidence type="ECO:0000256" key="8">
    <source>
        <dbReference type="ARBA" id="ARBA00023326"/>
    </source>
</evidence>
<dbReference type="PANTHER" id="PTHR42715">
    <property type="entry name" value="BETA-GLUCOSIDASE"/>
    <property type="match status" value="1"/>
</dbReference>
<reference evidence="11" key="2">
    <citation type="submission" date="2020-11" db="EMBL/GenBank/DDBJ databases">
        <title>Whole genome sequencing of Colletotrichum sp.</title>
        <authorList>
            <person name="Li H."/>
        </authorList>
    </citation>
    <scope>NUCLEOTIDE SEQUENCE</scope>
    <source>
        <strain evidence="11">CkLH20</strain>
    </source>
</reference>
<evidence type="ECO:0000313" key="11">
    <source>
        <dbReference type="EMBL" id="KAF9872731.1"/>
    </source>
</evidence>
<dbReference type="Pfam" id="PF07691">
    <property type="entry name" value="PA14"/>
    <property type="match status" value="1"/>
</dbReference>
<dbReference type="InterPro" id="IPR011658">
    <property type="entry name" value="PA14_dom"/>
</dbReference>
<evidence type="ECO:0000256" key="9">
    <source>
        <dbReference type="RuleBase" id="RU361161"/>
    </source>
</evidence>
<evidence type="ECO:0000256" key="4">
    <source>
        <dbReference type="ARBA" id="ARBA00022801"/>
    </source>
</evidence>
<keyword evidence="4 9" id="KW-0378">Hydrolase</keyword>
<keyword evidence="5" id="KW-0325">Glycoprotein</keyword>
<dbReference type="Gene3D" id="2.60.120.260">
    <property type="entry name" value="Galactose-binding domain-like"/>
    <property type="match status" value="1"/>
</dbReference>
<gene>
    <name evidence="11" type="ORF">CkaCkLH20_09910</name>
</gene>
<dbReference type="SUPFAM" id="SSF52279">
    <property type="entry name" value="Beta-D-glucan exohydrolase, C-terminal domain"/>
    <property type="match status" value="1"/>
</dbReference>
<dbReference type="GO" id="GO:0008422">
    <property type="term" value="F:beta-glucosidase activity"/>
    <property type="evidence" value="ECO:0007669"/>
    <property type="project" value="UniProtKB-EC"/>
</dbReference>
<dbReference type="RefSeq" id="XP_038742192.1">
    <property type="nucleotide sequence ID" value="XM_038892625.1"/>
</dbReference>
<name>A0A9P6LH02_9PEZI</name>
<dbReference type="InterPro" id="IPR002772">
    <property type="entry name" value="Glyco_hydro_3_C"/>
</dbReference>
<keyword evidence="8 9" id="KW-0624">Polysaccharide degradation</keyword>
<dbReference type="InterPro" id="IPR017853">
    <property type="entry name" value="GH"/>
</dbReference>
<feature type="domain" description="PA14" evidence="10">
    <location>
        <begin position="387"/>
        <end position="548"/>
    </location>
</feature>
<accession>A0A9P6LH02</accession>
<evidence type="ECO:0000256" key="1">
    <source>
        <dbReference type="ARBA" id="ARBA00000448"/>
    </source>
</evidence>
<evidence type="ECO:0000256" key="5">
    <source>
        <dbReference type="ARBA" id="ARBA00023180"/>
    </source>
</evidence>
<dbReference type="FunFam" id="2.60.40.10:FF:000495">
    <property type="entry name" value="Periplasmic beta-glucosidase"/>
    <property type="match status" value="1"/>
</dbReference>
<comment type="caution">
    <text evidence="11">The sequence shown here is derived from an EMBL/GenBank/DDBJ whole genome shotgun (WGS) entry which is preliminary data.</text>
</comment>